<gene>
    <name evidence="2" type="ORF">CLEI1391_LOCUS16991</name>
</gene>
<dbReference type="AlphaFoldDB" id="A0A7S0WZE3"/>
<dbReference type="SUPFAM" id="SSF49785">
    <property type="entry name" value="Galactose-binding domain-like"/>
    <property type="match status" value="1"/>
</dbReference>
<protein>
    <recommendedName>
        <fullName evidence="3">F5/8 type C domain-containing protein</fullName>
    </recommendedName>
</protein>
<keyword evidence="1" id="KW-0732">Signal</keyword>
<dbReference type="Gene3D" id="2.60.120.260">
    <property type="entry name" value="Galactose-binding domain-like"/>
    <property type="match status" value="1"/>
</dbReference>
<feature type="chain" id="PRO_5030672130" description="F5/8 type C domain-containing protein" evidence="1">
    <location>
        <begin position="28"/>
        <end position="298"/>
    </location>
</feature>
<reference evidence="2" key="1">
    <citation type="submission" date="2021-01" db="EMBL/GenBank/DDBJ databases">
        <authorList>
            <person name="Corre E."/>
            <person name="Pelletier E."/>
            <person name="Niang G."/>
            <person name="Scheremetjew M."/>
            <person name="Finn R."/>
            <person name="Kale V."/>
            <person name="Holt S."/>
            <person name="Cochrane G."/>
            <person name="Meng A."/>
            <person name="Brown T."/>
            <person name="Cohen L."/>
        </authorList>
    </citation>
    <scope>NUCLEOTIDE SEQUENCE</scope>
    <source>
        <strain evidence="2">SAG 11-49</strain>
    </source>
</reference>
<proteinExistence type="predicted"/>
<organism evidence="2">
    <name type="scientific">Chlamydomonas leiostraca</name>
    <dbReference type="NCBI Taxonomy" id="1034604"/>
    <lineage>
        <taxon>Eukaryota</taxon>
        <taxon>Viridiplantae</taxon>
        <taxon>Chlorophyta</taxon>
        <taxon>core chlorophytes</taxon>
        <taxon>Chlorophyceae</taxon>
        <taxon>CS clade</taxon>
        <taxon>Chlamydomonadales</taxon>
        <taxon>Chlamydomonadaceae</taxon>
        <taxon>Chlamydomonas</taxon>
    </lineage>
</organism>
<evidence type="ECO:0000313" key="2">
    <source>
        <dbReference type="EMBL" id="CAD8692808.1"/>
    </source>
</evidence>
<dbReference type="EMBL" id="HBFB01030412">
    <property type="protein sequence ID" value="CAD8692808.1"/>
    <property type="molecule type" value="Transcribed_RNA"/>
</dbReference>
<feature type="signal peptide" evidence="1">
    <location>
        <begin position="1"/>
        <end position="27"/>
    </location>
</feature>
<evidence type="ECO:0008006" key="3">
    <source>
        <dbReference type="Google" id="ProtNLM"/>
    </source>
</evidence>
<dbReference type="InterPro" id="IPR008979">
    <property type="entry name" value="Galactose-bd-like_sf"/>
</dbReference>
<evidence type="ECO:0000256" key="1">
    <source>
        <dbReference type="SAM" id="SignalP"/>
    </source>
</evidence>
<accession>A0A7S0WZE3</accession>
<name>A0A7S0WZE3_9CHLO</name>
<sequence length="298" mass="32362">MGCSIQKKLSYCLFLVVLAYGDSASEAQEEVPEVITLKALGDNRTGLVSVSGAQGRSLLAASNCFCEIEQECSVANVGDDPALCSSGCSRDVAWLDEVIRAYGELLTEYSDCLPARPYPPDPMTAPQTAMLDVLWGVGVYEAEDSTHGSDREMAWTLFDDDPFTRMVTATNTYSAGLACCMGTTTTVGPNNVDGQWVQLSLPVPISLHFYQLEAFPGTSSEDQAPAQWILAGSNNKEAWVELHNMVSYDDLTAPGGFNFTLPAISGDKYRHFRLIVMGKRGSQQTTMSMSGLKFWGKQ</sequence>